<dbReference type="HOGENOM" id="CLU_2210877_0_0_1"/>
<dbReference type="PhylomeDB" id="A0A0A2L6I2"/>
<feature type="region of interest" description="Disordered" evidence="1">
    <location>
        <begin position="75"/>
        <end position="107"/>
    </location>
</feature>
<accession>A0A0A2L6I2</accession>
<evidence type="ECO:0000313" key="3">
    <source>
        <dbReference type="Proteomes" id="UP000030104"/>
    </source>
</evidence>
<name>A0A0A2L6I2_PENIT</name>
<reference evidence="2 3" key="1">
    <citation type="journal article" date="2015" name="Mol. Plant Microbe Interact.">
        <title>Genome, transcriptome, and functional analyses of Penicillium expansum provide new insights into secondary metabolism and pathogenicity.</title>
        <authorList>
            <person name="Ballester A.R."/>
            <person name="Marcet-Houben M."/>
            <person name="Levin E."/>
            <person name="Sela N."/>
            <person name="Selma-Lazaro C."/>
            <person name="Carmona L."/>
            <person name="Wisniewski M."/>
            <person name="Droby S."/>
            <person name="Gonzalez-Candelas L."/>
            <person name="Gabaldon T."/>
        </authorList>
    </citation>
    <scope>NUCLEOTIDE SEQUENCE [LARGE SCALE GENOMIC DNA]</scope>
    <source>
        <strain evidence="2 3">PHI-1</strain>
    </source>
</reference>
<evidence type="ECO:0000256" key="1">
    <source>
        <dbReference type="SAM" id="MobiDB-lite"/>
    </source>
</evidence>
<feature type="compositionally biased region" description="Acidic residues" evidence="1">
    <location>
        <begin position="83"/>
        <end position="107"/>
    </location>
</feature>
<organism evidence="2 3">
    <name type="scientific">Penicillium italicum</name>
    <name type="common">Blue mold</name>
    <dbReference type="NCBI Taxonomy" id="40296"/>
    <lineage>
        <taxon>Eukaryota</taxon>
        <taxon>Fungi</taxon>
        <taxon>Dikarya</taxon>
        <taxon>Ascomycota</taxon>
        <taxon>Pezizomycotina</taxon>
        <taxon>Eurotiomycetes</taxon>
        <taxon>Eurotiomycetidae</taxon>
        <taxon>Eurotiales</taxon>
        <taxon>Aspergillaceae</taxon>
        <taxon>Penicillium</taxon>
    </lineage>
</organism>
<proteinExistence type="predicted"/>
<dbReference type="Proteomes" id="UP000030104">
    <property type="component" value="Unassembled WGS sequence"/>
</dbReference>
<gene>
    <name evidence="2" type="ORF">PITC_030340</name>
</gene>
<dbReference type="OMA" id="RWEEKRT"/>
<sequence length="107" mass="12014">MPSSQSKEKTSELMETLGLAPSQVEHLLMGLLCMEKRKLDWKKLGELCNVTPSSARTVYTKARRNLEKWDEERIAKAAKTEEAEKDEVDAEGDDEADEAADAQDTEN</sequence>
<comment type="caution">
    <text evidence="2">The sequence shown here is derived from an EMBL/GenBank/DDBJ whole genome shotgun (WGS) entry which is preliminary data.</text>
</comment>
<protein>
    <submittedName>
        <fullName evidence="2">Uncharacterized protein</fullName>
    </submittedName>
</protein>
<dbReference type="AlphaFoldDB" id="A0A0A2L6I2"/>
<dbReference type="EMBL" id="JQGA01000443">
    <property type="protein sequence ID" value="KGO75682.1"/>
    <property type="molecule type" value="Genomic_DNA"/>
</dbReference>
<keyword evidence="3" id="KW-1185">Reference proteome</keyword>
<dbReference type="OrthoDB" id="5403747at2759"/>
<evidence type="ECO:0000313" key="2">
    <source>
        <dbReference type="EMBL" id="KGO75682.1"/>
    </source>
</evidence>